<name>A0A8X8BCT3_BRACI</name>
<accession>A0A8X8BCT3</accession>
<proteinExistence type="predicted"/>
<comment type="caution">
    <text evidence="1">The sequence shown here is derived from an EMBL/GenBank/DDBJ whole genome shotgun (WGS) entry which is preliminary data.</text>
</comment>
<evidence type="ECO:0000313" key="2">
    <source>
        <dbReference type="Proteomes" id="UP000886595"/>
    </source>
</evidence>
<sequence>MGRLVRVVKGQWFKSKQGVWRFECDRLATVQEILVGFNEPVQTLLALIRGVFYIRMVTPTVVTFQLPAWVVGTNGETFQPLNIVSDSDVELLMSVHDWSSEPTLFVVSGSEDVAKYQFTCQTPFAVGGVNFLGT</sequence>
<protein>
    <submittedName>
        <fullName evidence="1">Uncharacterized protein</fullName>
    </submittedName>
</protein>
<evidence type="ECO:0000313" key="1">
    <source>
        <dbReference type="EMBL" id="KAG2329947.1"/>
    </source>
</evidence>
<gene>
    <name evidence="1" type="ORF">Bca52824_001127</name>
</gene>
<dbReference type="EMBL" id="JAAMPC010000001">
    <property type="protein sequence ID" value="KAG2329947.1"/>
    <property type="molecule type" value="Genomic_DNA"/>
</dbReference>
<dbReference type="AlphaFoldDB" id="A0A8X8BCT3"/>
<dbReference type="OrthoDB" id="1031727at2759"/>
<dbReference type="Proteomes" id="UP000886595">
    <property type="component" value="Unassembled WGS sequence"/>
</dbReference>
<organism evidence="1 2">
    <name type="scientific">Brassica carinata</name>
    <name type="common">Ethiopian mustard</name>
    <name type="synonym">Abyssinian cabbage</name>
    <dbReference type="NCBI Taxonomy" id="52824"/>
    <lineage>
        <taxon>Eukaryota</taxon>
        <taxon>Viridiplantae</taxon>
        <taxon>Streptophyta</taxon>
        <taxon>Embryophyta</taxon>
        <taxon>Tracheophyta</taxon>
        <taxon>Spermatophyta</taxon>
        <taxon>Magnoliopsida</taxon>
        <taxon>eudicotyledons</taxon>
        <taxon>Gunneridae</taxon>
        <taxon>Pentapetalae</taxon>
        <taxon>rosids</taxon>
        <taxon>malvids</taxon>
        <taxon>Brassicales</taxon>
        <taxon>Brassicaceae</taxon>
        <taxon>Brassiceae</taxon>
        <taxon>Brassica</taxon>
    </lineage>
</organism>
<reference evidence="1 2" key="1">
    <citation type="submission" date="2020-02" db="EMBL/GenBank/DDBJ databases">
        <authorList>
            <person name="Ma Q."/>
            <person name="Huang Y."/>
            <person name="Song X."/>
            <person name="Pei D."/>
        </authorList>
    </citation>
    <scope>NUCLEOTIDE SEQUENCE [LARGE SCALE GENOMIC DNA]</scope>
    <source>
        <strain evidence="1">Sxm20200214</strain>
        <tissue evidence="1">Leaf</tissue>
    </source>
</reference>
<keyword evidence="2" id="KW-1185">Reference proteome</keyword>